<reference evidence="1 2" key="1">
    <citation type="journal article" date="2023" name="Insect Mol. Biol.">
        <title>Genome sequencing provides insights into the evolution of gene families encoding plant cell wall-degrading enzymes in longhorned beetles.</title>
        <authorList>
            <person name="Shin N.R."/>
            <person name="Okamura Y."/>
            <person name="Kirsch R."/>
            <person name="Pauchet Y."/>
        </authorList>
    </citation>
    <scope>NUCLEOTIDE SEQUENCE [LARGE SCALE GENOMIC DNA]</scope>
    <source>
        <strain evidence="1">EAD_L_NR</strain>
    </source>
</reference>
<proteinExistence type="predicted"/>
<dbReference type="AlphaFoldDB" id="A0AAV8W182"/>
<feature type="non-terminal residue" evidence="1">
    <location>
        <position position="1"/>
    </location>
</feature>
<name>A0AAV8W182_9CUCU</name>
<comment type="caution">
    <text evidence="1">The sequence shown here is derived from an EMBL/GenBank/DDBJ whole genome shotgun (WGS) entry which is preliminary data.</text>
</comment>
<evidence type="ECO:0000313" key="2">
    <source>
        <dbReference type="Proteomes" id="UP001159042"/>
    </source>
</evidence>
<gene>
    <name evidence="1" type="ORF">NQ315_012003</name>
</gene>
<accession>A0AAV8W182</accession>
<dbReference type="Proteomes" id="UP001159042">
    <property type="component" value="Unassembled WGS sequence"/>
</dbReference>
<dbReference type="EMBL" id="JANEYG010000015">
    <property type="protein sequence ID" value="KAJ8920341.1"/>
    <property type="molecule type" value="Genomic_DNA"/>
</dbReference>
<protein>
    <submittedName>
        <fullName evidence="1">Uncharacterized protein</fullName>
    </submittedName>
</protein>
<organism evidence="1 2">
    <name type="scientific">Exocentrus adspersus</name>
    <dbReference type="NCBI Taxonomy" id="1586481"/>
    <lineage>
        <taxon>Eukaryota</taxon>
        <taxon>Metazoa</taxon>
        <taxon>Ecdysozoa</taxon>
        <taxon>Arthropoda</taxon>
        <taxon>Hexapoda</taxon>
        <taxon>Insecta</taxon>
        <taxon>Pterygota</taxon>
        <taxon>Neoptera</taxon>
        <taxon>Endopterygota</taxon>
        <taxon>Coleoptera</taxon>
        <taxon>Polyphaga</taxon>
        <taxon>Cucujiformia</taxon>
        <taxon>Chrysomeloidea</taxon>
        <taxon>Cerambycidae</taxon>
        <taxon>Lamiinae</taxon>
        <taxon>Acanthocinini</taxon>
        <taxon>Exocentrus</taxon>
    </lineage>
</organism>
<keyword evidence="2" id="KW-1185">Reference proteome</keyword>
<sequence>FYLPLRMTCSWSAMTSKVLMELRSSGMTCFLFQVPQAYWKKSTHGSAVWSIADNKDDAEKITFLSMSFAQDSS</sequence>
<evidence type="ECO:0000313" key="1">
    <source>
        <dbReference type="EMBL" id="KAJ8920341.1"/>
    </source>
</evidence>